<dbReference type="WBParaSite" id="HCON_00185535-00001">
    <property type="protein sequence ID" value="HCON_00185535-00001"/>
    <property type="gene ID" value="HCON_00185535"/>
</dbReference>
<dbReference type="OrthoDB" id="5883918at2759"/>
<proteinExistence type="predicted"/>
<sequence length="106" mass="11666">MAIHSHGSLEKSVYSIEVAPTALEEKADTKKGNLHIILMFLFFLVAVAFLSMLIGFWILLFHLYSMAYVMPLILLTFAGYLLLFGNLGVACLNPKSAVKDIASTTV</sequence>
<feature type="transmembrane region" description="Helical" evidence="1">
    <location>
        <begin position="36"/>
        <end position="60"/>
    </location>
</feature>
<feature type="transmembrane region" description="Helical" evidence="1">
    <location>
        <begin position="66"/>
        <end position="89"/>
    </location>
</feature>
<evidence type="ECO:0000256" key="1">
    <source>
        <dbReference type="SAM" id="Phobius"/>
    </source>
</evidence>
<keyword evidence="1" id="KW-0472">Membrane</keyword>
<evidence type="ECO:0000313" key="3">
    <source>
        <dbReference type="WBParaSite" id="HCON_00185535-00001"/>
    </source>
</evidence>
<dbReference type="AlphaFoldDB" id="A0A7I4Z4V6"/>
<reference evidence="3" key="1">
    <citation type="submission" date="2020-12" db="UniProtKB">
        <authorList>
            <consortium name="WormBaseParasite"/>
        </authorList>
    </citation>
    <scope>IDENTIFICATION</scope>
    <source>
        <strain evidence="3">MHco3</strain>
    </source>
</reference>
<keyword evidence="1" id="KW-0812">Transmembrane</keyword>
<organism evidence="2 3">
    <name type="scientific">Haemonchus contortus</name>
    <name type="common">Barber pole worm</name>
    <dbReference type="NCBI Taxonomy" id="6289"/>
    <lineage>
        <taxon>Eukaryota</taxon>
        <taxon>Metazoa</taxon>
        <taxon>Ecdysozoa</taxon>
        <taxon>Nematoda</taxon>
        <taxon>Chromadorea</taxon>
        <taxon>Rhabditida</taxon>
        <taxon>Rhabditina</taxon>
        <taxon>Rhabditomorpha</taxon>
        <taxon>Strongyloidea</taxon>
        <taxon>Trichostrongylidae</taxon>
        <taxon>Haemonchus</taxon>
    </lineage>
</organism>
<protein>
    <submittedName>
        <fullName evidence="3">Transmembrane protein</fullName>
    </submittedName>
</protein>
<name>A0A7I4Z4V6_HAECO</name>
<keyword evidence="1" id="KW-1133">Transmembrane helix</keyword>
<keyword evidence="2" id="KW-1185">Reference proteome</keyword>
<evidence type="ECO:0000313" key="2">
    <source>
        <dbReference type="Proteomes" id="UP000025227"/>
    </source>
</evidence>
<accession>A0A7I4Z4V6</accession>
<dbReference type="Proteomes" id="UP000025227">
    <property type="component" value="Unplaced"/>
</dbReference>